<evidence type="ECO:0000256" key="3">
    <source>
        <dbReference type="ARBA" id="ARBA00022448"/>
    </source>
</evidence>
<evidence type="ECO:0000256" key="11">
    <source>
        <dbReference type="ARBA" id="ARBA00022958"/>
    </source>
</evidence>
<feature type="transmembrane region" description="Helical" evidence="18">
    <location>
        <begin position="235"/>
        <end position="256"/>
    </location>
</feature>
<feature type="transmembrane region" description="Helical" evidence="18">
    <location>
        <begin position="182"/>
        <end position="201"/>
    </location>
</feature>
<dbReference type="GO" id="GO:0008273">
    <property type="term" value="F:calcium, potassium:sodium antiporter activity"/>
    <property type="evidence" value="ECO:0007669"/>
    <property type="project" value="TreeGrafter"/>
</dbReference>
<evidence type="ECO:0000256" key="4">
    <source>
        <dbReference type="ARBA" id="ARBA00022449"/>
    </source>
</evidence>
<comment type="similarity">
    <text evidence="2">Belongs to the Ca(2+):cation antiporter (CaCA) (TC 2.A.19) family. SLC24A subfamily.</text>
</comment>
<keyword evidence="9" id="KW-0106">Calcium</keyword>
<dbReference type="NCBIfam" id="TIGR00367">
    <property type="entry name" value="calcium/sodium antiporter"/>
    <property type="match status" value="1"/>
</dbReference>
<keyword evidence="11" id="KW-0630">Potassium</keyword>
<keyword evidence="8" id="KW-0732">Signal</keyword>
<evidence type="ECO:0000256" key="9">
    <source>
        <dbReference type="ARBA" id="ARBA00022837"/>
    </source>
</evidence>
<evidence type="ECO:0000256" key="13">
    <source>
        <dbReference type="ARBA" id="ARBA00023053"/>
    </source>
</evidence>
<keyword evidence="5" id="KW-0633">Potassium transport</keyword>
<keyword evidence="13" id="KW-0915">Sodium</keyword>
<keyword evidence="7 18" id="KW-0812">Transmembrane</keyword>
<feature type="transmembrane region" description="Helical" evidence="18">
    <location>
        <begin position="629"/>
        <end position="647"/>
    </location>
</feature>
<keyword evidence="22" id="KW-1185">Reference proteome</keyword>
<dbReference type="Gene3D" id="1.20.1420.30">
    <property type="entry name" value="NCX, central ion-binding region"/>
    <property type="match status" value="2"/>
</dbReference>
<comment type="caution">
    <text evidence="21">The sequence shown here is derived from an EMBL/GenBank/DDBJ whole genome shotgun (WGS) entry which is preliminary data.</text>
</comment>
<dbReference type="FunFam" id="1.20.1420.30:FF:000009">
    <property type="entry name" value="sodium/potassium/calcium exchanger 5 isoform X2"/>
    <property type="match status" value="1"/>
</dbReference>
<evidence type="ECO:0000313" key="22">
    <source>
        <dbReference type="Proteomes" id="UP000241890"/>
    </source>
</evidence>
<feature type="transmembrane region" description="Helical" evidence="18">
    <location>
        <begin position="602"/>
        <end position="622"/>
    </location>
</feature>
<feature type="transmembrane region" description="Helical" evidence="18">
    <location>
        <begin position="495"/>
        <end position="518"/>
    </location>
</feature>
<feature type="compositionally biased region" description="Acidic residues" evidence="17">
    <location>
        <begin position="441"/>
        <end position="452"/>
    </location>
</feature>
<keyword evidence="4" id="KW-0050">Antiport</keyword>
<evidence type="ECO:0000256" key="7">
    <source>
        <dbReference type="ARBA" id="ARBA00022692"/>
    </source>
</evidence>
<name>A0A2R5G3D0_9STRA</name>
<dbReference type="PANTHER" id="PTHR10846:SF73">
    <property type="entry name" value="SODIUM_CALCIUM EXCHANGER MEMBRANE REGION DOMAIN-CONTAINING PROTEIN"/>
    <property type="match status" value="1"/>
</dbReference>
<evidence type="ECO:0000256" key="5">
    <source>
        <dbReference type="ARBA" id="ARBA00022538"/>
    </source>
</evidence>
<organism evidence="21 22">
    <name type="scientific">Hondaea fermentalgiana</name>
    <dbReference type="NCBI Taxonomy" id="2315210"/>
    <lineage>
        <taxon>Eukaryota</taxon>
        <taxon>Sar</taxon>
        <taxon>Stramenopiles</taxon>
        <taxon>Bigyra</taxon>
        <taxon>Labyrinthulomycetes</taxon>
        <taxon>Thraustochytrida</taxon>
        <taxon>Thraustochytriidae</taxon>
        <taxon>Hondaea</taxon>
    </lineage>
</organism>
<keyword evidence="14" id="KW-0406">Ion transport</keyword>
<feature type="compositionally biased region" description="Polar residues" evidence="17">
    <location>
        <begin position="423"/>
        <end position="438"/>
    </location>
</feature>
<dbReference type="InterPro" id="IPR044880">
    <property type="entry name" value="NCX_ion-bd_dom_sf"/>
</dbReference>
<evidence type="ECO:0000256" key="15">
    <source>
        <dbReference type="ARBA" id="ARBA00023136"/>
    </source>
</evidence>
<dbReference type="Pfam" id="PF01699">
    <property type="entry name" value="Na_Ca_ex"/>
    <property type="match status" value="2"/>
</dbReference>
<keyword evidence="6" id="KW-0109">Calcium transport</keyword>
<dbReference type="PANTHER" id="PTHR10846">
    <property type="entry name" value="SODIUM/POTASSIUM/CALCIUM EXCHANGER"/>
    <property type="match status" value="1"/>
</dbReference>
<evidence type="ECO:0000256" key="10">
    <source>
        <dbReference type="ARBA" id="ARBA00022847"/>
    </source>
</evidence>
<dbReference type="Proteomes" id="UP000241890">
    <property type="component" value="Unassembled WGS sequence"/>
</dbReference>
<keyword evidence="12 18" id="KW-1133">Transmembrane helix</keyword>
<dbReference type="InterPro" id="IPR004481">
    <property type="entry name" value="K/Na/Ca-exchanger"/>
</dbReference>
<evidence type="ECO:0000259" key="19">
    <source>
        <dbReference type="Pfam" id="PF00520"/>
    </source>
</evidence>
<feature type="transmembrane region" description="Helical" evidence="18">
    <location>
        <begin position="530"/>
        <end position="552"/>
    </location>
</feature>
<evidence type="ECO:0000256" key="18">
    <source>
        <dbReference type="SAM" id="Phobius"/>
    </source>
</evidence>
<protein>
    <submittedName>
        <fullName evidence="21">Sodium/potassium/calcium exchanger 1</fullName>
    </submittedName>
</protein>
<dbReference type="InterPro" id="IPR004837">
    <property type="entry name" value="NaCa_Exmemb"/>
</dbReference>
<keyword evidence="3" id="KW-0813">Transport</keyword>
<feature type="transmembrane region" description="Helical" evidence="18">
    <location>
        <begin position="153"/>
        <end position="175"/>
    </location>
</feature>
<dbReference type="GO" id="GO:0015293">
    <property type="term" value="F:symporter activity"/>
    <property type="evidence" value="ECO:0007669"/>
    <property type="project" value="UniProtKB-KW"/>
</dbReference>
<feature type="domain" description="Sodium/calcium exchanger membrane region" evidence="20">
    <location>
        <begin position="495"/>
        <end position="642"/>
    </location>
</feature>
<dbReference type="OrthoDB" id="2127281at2759"/>
<accession>A0A2R5G3D0</accession>
<dbReference type="GO" id="GO:0005886">
    <property type="term" value="C:plasma membrane"/>
    <property type="evidence" value="ECO:0007669"/>
    <property type="project" value="TreeGrafter"/>
</dbReference>
<feature type="transmembrane region" description="Helical" evidence="18">
    <location>
        <begin position="97"/>
        <end position="118"/>
    </location>
</feature>
<evidence type="ECO:0000256" key="1">
    <source>
        <dbReference type="ARBA" id="ARBA00004141"/>
    </source>
</evidence>
<feature type="domain" description="Sodium/calcium exchanger membrane region" evidence="20">
    <location>
        <begin position="59"/>
        <end position="200"/>
    </location>
</feature>
<feature type="region of interest" description="Disordered" evidence="17">
    <location>
        <begin position="19"/>
        <end position="42"/>
    </location>
</feature>
<feature type="transmembrane region" description="Helical" evidence="18">
    <location>
        <begin position="268"/>
        <end position="290"/>
    </location>
</feature>
<dbReference type="InterPro" id="IPR027359">
    <property type="entry name" value="Volt_channel_dom_sf"/>
</dbReference>
<keyword evidence="16" id="KW-0739">Sodium transport</keyword>
<proteinExistence type="inferred from homology"/>
<keyword evidence="15 18" id="KW-0472">Membrane</keyword>
<dbReference type="GO" id="GO:0005262">
    <property type="term" value="F:calcium channel activity"/>
    <property type="evidence" value="ECO:0007669"/>
    <property type="project" value="TreeGrafter"/>
</dbReference>
<dbReference type="Gene3D" id="1.20.120.350">
    <property type="entry name" value="Voltage-gated potassium channels. Chain C"/>
    <property type="match status" value="1"/>
</dbReference>
<dbReference type="AlphaFoldDB" id="A0A2R5G3D0"/>
<evidence type="ECO:0000256" key="17">
    <source>
        <dbReference type="SAM" id="MobiDB-lite"/>
    </source>
</evidence>
<dbReference type="InParanoid" id="A0A2R5G3D0"/>
<keyword evidence="10" id="KW-0769">Symport</keyword>
<evidence type="ECO:0000256" key="14">
    <source>
        <dbReference type="ARBA" id="ARBA00023065"/>
    </source>
</evidence>
<feature type="region of interest" description="Disordered" evidence="17">
    <location>
        <begin position="416"/>
        <end position="455"/>
    </location>
</feature>
<evidence type="ECO:0000259" key="20">
    <source>
        <dbReference type="Pfam" id="PF01699"/>
    </source>
</evidence>
<dbReference type="EMBL" id="BEYU01000013">
    <property type="protein sequence ID" value="GBG25547.1"/>
    <property type="molecule type" value="Genomic_DNA"/>
</dbReference>
<feature type="transmembrane region" description="Helical" evidence="18">
    <location>
        <begin position="125"/>
        <end position="147"/>
    </location>
</feature>
<feature type="transmembrane region" description="Helical" evidence="18">
    <location>
        <begin position="559"/>
        <end position="582"/>
    </location>
</feature>
<dbReference type="GO" id="GO:0006874">
    <property type="term" value="P:intracellular calcium ion homeostasis"/>
    <property type="evidence" value="ECO:0007669"/>
    <property type="project" value="TreeGrafter"/>
</dbReference>
<evidence type="ECO:0000313" key="21">
    <source>
        <dbReference type="EMBL" id="GBG25547.1"/>
    </source>
</evidence>
<dbReference type="InterPro" id="IPR005821">
    <property type="entry name" value="Ion_trans_dom"/>
</dbReference>
<evidence type="ECO:0000256" key="2">
    <source>
        <dbReference type="ARBA" id="ARBA00005364"/>
    </source>
</evidence>
<feature type="transmembrane region" description="Helical" evidence="18">
    <location>
        <begin position="55"/>
        <end position="77"/>
    </location>
</feature>
<reference evidence="21 22" key="1">
    <citation type="submission" date="2017-12" db="EMBL/GenBank/DDBJ databases">
        <title>Sequencing, de novo assembly and annotation of complete genome of a new Thraustochytrid species, strain FCC1311.</title>
        <authorList>
            <person name="Sedici K."/>
            <person name="Godart F."/>
            <person name="Aiese Cigliano R."/>
            <person name="Sanseverino W."/>
            <person name="Barakat M."/>
            <person name="Ortet P."/>
            <person name="Marechal E."/>
            <person name="Cagnac O."/>
            <person name="Amato A."/>
        </authorList>
    </citation>
    <scope>NUCLEOTIDE SEQUENCE [LARGE SCALE GENOMIC DNA]</scope>
</reference>
<evidence type="ECO:0000256" key="16">
    <source>
        <dbReference type="ARBA" id="ARBA00023201"/>
    </source>
</evidence>
<feature type="compositionally biased region" description="Low complexity" evidence="17">
    <location>
        <begin position="26"/>
        <end position="37"/>
    </location>
</feature>
<sequence>MLAIEQTLGSETSTALRRHLETSGNSTSCRDTTSSSSGEFPPDFFDETQKDSGGILVHIFLIFYMFMGLAIVCDEYFESSLSALCEDLKLKEDVAGATFMAAGGSAPELFSSIIGVFVAKSDIGFGTIVGSATFNVLFVIAACAFVTNNLALSWWPLTRDCVFYCISIVVLVTCIIDQEIAVSDSVALLIMYCLYITVMYFNEALEKWVTARMEAAKAPRYGWRLRLENFLEHDYFNYFIYMVIIANIVVIFVEVANGESNATQAINSWCSAVFIAEMALKIAALSFFGYWHNPVNAFDGTLVVLILIEMVLSSSSFSGGLRALRAFRFLRVARVFRLYMASFVEKIHVATQTTAEDWKMLEVVENMTAEEAAQYALPCPTRSTTAVAPVRLSLRGSSLSEDPKLEGLIAEAEAAQRQRQETTVKATRSSADSNNSHNIYDDDDDDDDDDEPCNPFELPDGGPFDLFLWALAFPLSLGMFLTIPDCRRPIFKRFYMLTFLMCIVWIALLSYVMVWMATIFGEFACIPQPIMGLTLLAAGTSVPDLMSSIAVAKRGLGDMAVSSSVGSNIFDILIGLPVPWFISTAIVNPGETVPIRSDGITIMVLTLFIMVAAVVSIIHWCNWVMTKKLGIAMMALYAAFVAESLILEML</sequence>
<evidence type="ECO:0000256" key="6">
    <source>
        <dbReference type="ARBA" id="ARBA00022568"/>
    </source>
</evidence>
<dbReference type="FunFam" id="1.20.1420.30:FF:000004">
    <property type="entry name" value="Sodium/potassium/calcium exchanger 2 isoform 1"/>
    <property type="match status" value="1"/>
</dbReference>
<feature type="transmembrane region" description="Helical" evidence="18">
    <location>
        <begin position="302"/>
        <end position="324"/>
    </location>
</feature>
<evidence type="ECO:0000256" key="8">
    <source>
        <dbReference type="ARBA" id="ARBA00022729"/>
    </source>
</evidence>
<evidence type="ECO:0000256" key="12">
    <source>
        <dbReference type="ARBA" id="ARBA00022989"/>
    </source>
</evidence>
<gene>
    <name evidence="21" type="ORF">FCC1311_017662</name>
</gene>
<feature type="domain" description="Ion transport" evidence="19">
    <location>
        <begin position="234"/>
        <end position="339"/>
    </location>
</feature>
<dbReference type="Pfam" id="PF00520">
    <property type="entry name" value="Ion_trans"/>
    <property type="match status" value="1"/>
</dbReference>
<comment type="subcellular location">
    <subcellularLocation>
        <location evidence="1">Membrane</location>
        <topology evidence="1">Multi-pass membrane protein</topology>
    </subcellularLocation>
</comment>